<reference evidence="2 3" key="1">
    <citation type="submission" date="2016-07" db="EMBL/GenBank/DDBJ databases">
        <title>Genome of Pelobium manganitolerans.</title>
        <authorList>
            <person name="Wu S."/>
            <person name="Wang G."/>
        </authorList>
    </citation>
    <scope>NUCLEOTIDE SEQUENCE [LARGE SCALE GENOMIC DNA]</scope>
    <source>
        <strain evidence="2 3">YS-25</strain>
    </source>
</reference>
<evidence type="ECO:0000313" key="3">
    <source>
        <dbReference type="Proteomes" id="UP000283433"/>
    </source>
</evidence>
<feature type="chain" id="PRO_5019316136" evidence="1">
    <location>
        <begin position="24"/>
        <end position="280"/>
    </location>
</feature>
<organism evidence="2 3">
    <name type="scientific">Pelobium manganitolerans</name>
    <dbReference type="NCBI Taxonomy" id="1842495"/>
    <lineage>
        <taxon>Bacteria</taxon>
        <taxon>Pseudomonadati</taxon>
        <taxon>Bacteroidota</taxon>
        <taxon>Sphingobacteriia</taxon>
        <taxon>Sphingobacteriales</taxon>
        <taxon>Sphingobacteriaceae</taxon>
        <taxon>Pelobium</taxon>
    </lineage>
</organism>
<gene>
    <name evidence="2" type="ORF">BCY91_06080</name>
</gene>
<name>A0A419S541_9SPHI</name>
<dbReference type="RefSeq" id="WP_120181958.1">
    <property type="nucleotide sequence ID" value="NZ_MBTA01000025.1"/>
</dbReference>
<sequence length="280" mass="31413">MKKFSAVMVIGIFLLFTILKAQAQTNTAWQTKAIETYHVTVAFSKTTNIIFPYAIVSVDIGSRDVLAQKAKGVENILQIKAAKDSFPQTNISIITADGKLTSFLVDYDKQPSVLNLALTGVGRQNTISIPSENINQEQMEHFATMAAESKAKTRGIKDKTFGIRFKLNGVFIHEDIMLLRFNISNQTNINYDIDQLRLYIRDQKKSKRTATQEIEILPVLVQDNTSKVAGQSDNTIVFVVPKFTIPDKKYLAVQLMEKNGGRHLELHVKNKKIVKAVPID</sequence>
<evidence type="ECO:0000313" key="2">
    <source>
        <dbReference type="EMBL" id="RKD15090.1"/>
    </source>
</evidence>
<protein>
    <submittedName>
        <fullName evidence="2">Conjugative transposon protein TraN</fullName>
    </submittedName>
</protein>
<accession>A0A419S541</accession>
<feature type="signal peptide" evidence="1">
    <location>
        <begin position="1"/>
        <end position="23"/>
    </location>
</feature>
<dbReference type="Proteomes" id="UP000283433">
    <property type="component" value="Unassembled WGS sequence"/>
</dbReference>
<dbReference type="NCBIfam" id="TIGR03780">
    <property type="entry name" value="Bac_Flav_CT_N"/>
    <property type="match status" value="1"/>
</dbReference>
<dbReference type="Pfam" id="PF13595">
    <property type="entry name" value="DUF4138"/>
    <property type="match status" value="1"/>
</dbReference>
<evidence type="ECO:0000256" key="1">
    <source>
        <dbReference type="SAM" id="SignalP"/>
    </source>
</evidence>
<dbReference type="InterPro" id="IPR022298">
    <property type="entry name" value="Conjug_transposon_TraN"/>
</dbReference>
<keyword evidence="3" id="KW-1185">Reference proteome</keyword>
<proteinExistence type="predicted"/>
<dbReference type="OrthoDB" id="1038500at2"/>
<comment type="caution">
    <text evidence="2">The sequence shown here is derived from an EMBL/GenBank/DDBJ whole genome shotgun (WGS) entry which is preliminary data.</text>
</comment>
<dbReference type="EMBL" id="MBTA01000025">
    <property type="protein sequence ID" value="RKD15090.1"/>
    <property type="molecule type" value="Genomic_DNA"/>
</dbReference>
<dbReference type="AlphaFoldDB" id="A0A419S541"/>
<keyword evidence="1" id="KW-0732">Signal</keyword>